<feature type="domain" description="DUF3741" evidence="3">
    <location>
        <begin position="191"/>
        <end position="209"/>
    </location>
</feature>
<dbReference type="AlphaFoldDB" id="A0AAP0MF25"/>
<evidence type="ECO:0008006" key="6">
    <source>
        <dbReference type="Google" id="ProtNLM"/>
    </source>
</evidence>
<evidence type="ECO:0000259" key="3">
    <source>
        <dbReference type="Pfam" id="PF14383"/>
    </source>
</evidence>
<dbReference type="InterPro" id="IPR032795">
    <property type="entry name" value="DUF3741-assoc"/>
</dbReference>
<protein>
    <recommendedName>
        <fullName evidence="6">DUF4378 domain-containing protein</fullName>
    </recommendedName>
</protein>
<evidence type="ECO:0000313" key="5">
    <source>
        <dbReference type="Proteomes" id="UP001428341"/>
    </source>
</evidence>
<proteinExistence type="predicted"/>
<name>A0AAP0MF25_9ROSI</name>
<evidence type="ECO:0000259" key="2">
    <source>
        <dbReference type="Pfam" id="PF14309"/>
    </source>
</evidence>
<feature type="region of interest" description="Disordered" evidence="1">
    <location>
        <begin position="384"/>
        <end position="503"/>
    </location>
</feature>
<feature type="compositionally biased region" description="Pro residues" evidence="1">
    <location>
        <begin position="93"/>
        <end position="105"/>
    </location>
</feature>
<dbReference type="GO" id="GO:0051513">
    <property type="term" value="P:regulation of monopolar cell growth"/>
    <property type="evidence" value="ECO:0007669"/>
    <property type="project" value="InterPro"/>
</dbReference>
<comment type="caution">
    <text evidence="4">The sequence shown here is derived from an EMBL/GenBank/DDBJ whole genome shotgun (WGS) entry which is preliminary data.</text>
</comment>
<feature type="compositionally biased region" description="Basic and acidic residues" evidence="1">
    <location>
        <begin position="423"/>
        <end position="434"/>
    </location>
</feature>
<feature type="compositionally biased region" description="Low complexity" evidence="1">
    <location>
        <begin position="446"/>
        <end position="458"/>
    </location>
</feature>
<reference evidence="4 5" key="1">
    <citation type="submission" date="2024-05" db="EMBL/GenBank/DDBJ databases">
        <title>Haplotype-resolved chromosome-level genome assembly of Huyou (Citrus changshanensis).</title>
        <authorList>
            <person name="Miao C."/>
            <person name="Chen W."/>
            <person name="Wu Y."/>
            <person name="Wang L."/>
            <person name="Zhao S."/>
            <person name="Grierson D."/>
            <person name="Xu C."/>
            <person name="Chen K."/>
        </authorList>
    </citation>
    <scope>NUCLEOTIDE SEQUENCE [LARGE SCALE GENOMIC DNA]</scope>
    <source>
        <strain evidence="4">01-14</strain>
        <tissue evidence="4">Leaf</tissue>
    </source>
</reference>
<feature type="region of interest" description="Disordered" evidence="1">
    <location>
        <begin position="40"/>
        <end position="117"/>
    </location>
</feature>
<dbReference type="Pfam" id="PF14383">
    <property type="entry name" value="VARLMGL"/>
    <property type="match status" value="1"/>
</dbReference>
<feature type="compositionally biased region" description="Polar residues" evidence="1">
    <location>
        <begin position="475"/>
        <end position="486"/>
    </location>
</feature>
<dbReference type="PANTHER" id="PTHR31680:SF12">
    <property type="entry name" value="OS11G0587300 PROTEIN"/>
    <property type="match status" value="1"/>
</dbReference>
<keyword evidence="5" id="KW-1185">Reference proteome</keyword>
<evidence type="ECO:0000256" key="1">
    <source>
        <dbReference type="SAM" id="MobiDB-lite"/>
    </source>
</evidence>
<accession>A0AAP0MF25</accession>
<sequence>MTTGIVHEQNLEKQIEKQMGCMAGFLQIFDRHHILTGKRLSSTKRLPPSLAADSTFESEKSIESSTISREQQQGKSTPSPDRFKQSPVTELRPPSPSPSPSPSPAQEPATSLKTDSKVAPPLPVFEFKEGTRSSWKFCKEAPRLSLDSRAVVDAKGSLKPREIRTNAAILSANRCENTEEASAGEELEKQRRSTSVIARLMGLESLPNSDPEPAKKAELRRSASESRVSKDQYRFIDGINFQLKQSQPSYSQMNARQNQNNAGAEERMVNGRRVDPKQFNVRSVRSESAKAPQRGIVQLQKKSFFDSADFFPEPKQSVSIYGEIEKRLKMRGIDEPSKDLETLKQILEALQLKGLLHPKKPSSQASSLRNFAYDESPIVVMKPGAINRQGRAGNDSSSPSSFRRAGTRWSLNFSGEMSPALSPRRDRPEIDRNVRNHSSPIRGRNSISPTRSETSIRSPSRRRPLSIDTQRKVNNESTVMEQSRVSPRSKVKRIGSDQTTNRSPRLAKPMAEICHKDDKLLTPAEDEVSTISECSISCTSSQTDTERSKVEEYKEGRSLLERCDKLLHSIAEITASELQPSPVSVLDSSFYKDESSPSPVMKRSIDFKDQQIELEDDIWSLGISSVESKSEDDDCDFTYISDILRASNFLPEDSDVFLLLEKQQYLKGKDTSKVSRLQRMLIFDTINEILIRRRQLPPWKVVSYTNSNSGQASLQQIWLEFQKIRERDSSEDLFNVICGVLKKDLAGDAINGDCPIEMSEAVLDIERLIFKDLIGETIRDLAAFSGKCNPVAALPRRKLIF</sequence>
<feature type="compositionally biased region" description="Basic and acidic residues" evidence="1">
    <location>
        <begin position="212"/>
        <end position="225"/>
    </location>
</feature>
<dbReference type="PANTHER" id="PTHR31680">
    <property type="entry name" value="LONGIFOLIA PROTEIN"/>
    <property type="match status" value="1"/>
</dbReference>
<dbReference type="InterPro" id="IPR033334">
    <property type="entry name" value="LNG1/2"/>
</dbReference>
<dbReference type="EMBL" id="JBCGBO010000005">
    <property type="protein sequence ID" value="KAK9201595.1"/>
    <property type="molecule type" value="Genomic_DNA"/>
</dbReference>
<evidence type="ECO:0000313" key="4">
    <source>
        <dbReference type="EMBL" id="KAK9201595.1"/>
    </source>
</evidence>
<gene>
    <name evidence="4" type="ORF">WN944_016801</name>
</gene>
<dbReference type="Proteomes" id="UP001428341">
    <property type="component" value="Unassembled WGS sequence"/>
</dbReference>
<dbReference type="Pfam" id="PF14309">
    <property type="entry name" value="DUF4378"/>
    <property type="match status" value="1"/>
</dbReference>
<organism evidence="4 5">
    <name type="scientific">Citrus x changshan-huyou</name>
    <dbReference type="NCBI Taxonomy" id="2935761"/>
    <lineage>
        <taxon>Eukaryota</taxon>
        <taxon>Viridiplantae</taxon>
        <taxon>Streptophyta</taxon>
        <taxon>Embryophyta</taxon>
        <taxon>Tracheophyta</taxon>
        <taxon>Spermatophyta</taxon>
        <taxon>Magnoliopsida</taxon>
        <taxon>eudicotyledons</taxon>
        <taxon>Gunneridae</taxon>
        <taxon>Pentapetalae</taxon>
        <taxon>rosids</taxon>
        <taxon>malvids</taxon>
        <taxon>Sapindales</taxon>
        <taxon>Rutaceae</taxon>
        <taxon>Aurantioideae</taxon>
        <taxon>Citrus</taxon>
    </lineage>
</organism>
<feature type="domain" description="DUF4378" evidence="2">
    <location>
        <begin position="636"/>
        <end position="776"/>
    </location>
</feature>
<dbReference type="InterPro" id="IPR025486">
    <property type="entry name" value="DUF4378"/>
</dbReference>
<feature type="region of interest" description="Disordered" evidence="1">
    <location>
        <begin position="202"/>
        <end position="225"/>
    </location>
</feature>